<proteinExistence type="predicted"/>
<feature type="region of interest" description="Disordered" evidence="1">
    <location>
        <begin position="108"/>
        <end position="130"/>
    </location>
</feature>
<evidence type="ECO:0000256" key="1">
    <source>
        <dbReference type="SAM" id="MobiDB-lite"/>
    </source>
</evidence>
<protein>
    <submittedName>
        <fullName evidence="3">Uncharacterized protein</fullName>
    </submittedName>
</protein>
<organism evidence="2 3">
    <name type="scientific">Steinernema glaseri</name>
    <dbReference type="NCBI Taxonomy" id="37863"/>
    <lineage>
        <taxon>Eukaryota</taxon>
        <taxon>Metazoa</taxon>
        <taxon>Ecdysozoa</taxon>
        <taxon>Nematoda</taxon>
        <taxon>Chromadorea</taxon>
        <taxon>Rhabditida</taxon>
        <taxon>Tylenchina</taxon>
        <taxon>Panagrolaimomorpha</taxon>
        <taxon>Strongyloidoidea</taxon>
        <taxon>Steinernematidae</taxon>
        <taxon>Steinernema</taxon>
    </lineage>
</organism>
<sequence>MLSHWVSTPTYFRYWTSVTTSKHDRMKIENGGVLLPRAKKLFAQVEEVYRVQDPVLHVGGVRGRSGKALRISAPCALWTVPEFLGEELEFARKHASKISHLEFSNGNSGVHKQRYQRGHSQKQSYDGNTESCGIVGPTAEHLGWTNDSHKIIYV</sequence>
<keyword evidence="2" id="KW-1185">Reference proteome</keyword>
<accession>A0A1I7YKV9</accession>
<evidence type="ECO:0000313" key="2">
    <source>
        <dbReference type="Proteomes" id="UP000095287"/>
    </source>
</evidence>
<dbReference type="WBParaSite" id="L893_g17373.t1">
    <property type="protein sequence ID" value="L893_g17373.t1"/>
    <property type="gene ID" value="L893_g17373"/>
</dbReference>
<feature type="compositionally biased region" description="Basic residues" evidence="1">
    <location>
        <begin position="111"/>
        <end position="120"/>
    </location>
</feature>
<name>A0A1I7YKV9_9BILA</name>
<dbReference type="Proteomes" id="UP000095287">
    <property type="component" value="Unplaced"/>
</dbReference>
<feature type="compositionally biased region" description="Polar residues" evidence="1">
    <location>
        <begin position="121"/>
        <end position="130"/>
    </location>
</feature>
<evidence type="ECO:0000313" key="3">
    <source>
        <dbReference type="WBParaSite" id="L893_g17373.t1"/>
    </source>
</evidence>
<dbReference type="AlphaFoldDB" id="A0A1I7YKV9"/>
<reference evidence="3" key="1">
    <citation type="submission" date="2016-11" db="UniProtKB">
        <authorList>
            <consortium name="WormBaseParasite"/>
        </authorList>
    </citation>
    <scope>IDENTIFICATION</scope>
</reference>